<name>A0A9K3CX24_9EUKA</name>
<keyword evidence="2" id="KW-0067">ATP-binding</keyword>
<dbReference type="InterPro" id="IPR043129">
    <property type="entry name" value="ATPase_NBD"/>
</dbReference>
<organism evidence="4 5">
    <name type="scientific">Kipferlia bialata</name>
    <dbReference type="NCBI Taxonomy" id="797122"/>
    <lineage>
        <taxon>Eukaryota</taxon>
        <taxon>Metamonada</taxon>
        <taxon>Carpediemonas-like organisms</taxon>
        <taxon>Kipferlia</taxon>
    </lineage>
</organism>
<dbReference type="CDD" id="cd10229">
    <property type="entry name" value="ASKHA_NBD_HSP70_HSPA12"/>
    <property type="match status" value="1"/>
</dbReference>
<evidence type="ECO:0000256" key="2">
    <source>
        <dbReference type="ARBA" id="ARBA00022840"/>
    </source>
</evidence>
<proteinExistence type="predicted"/>
<keyword evidence="5" id="KW-1185">Reference proteome</keyword>
<dbReference type="Pfam" id="PF00012">
    <property type="entry name" value="HSP70"/>
    <property type="match status" value="1"/>
</dbReference>
<dbReference type="EMBL" id="BDIP01001287">
    <property type="protein sequence ID" value="GIQ84052.1"/>
    <property type="molecule type" value="Genomic_DNA"/>
</dbReference>
<dbReference type="EMBL" id="BDIP01000640">
    <property type="protein sequence ID" value="GIQ82268.1"/>
    <property type="molecule type" value="Genomic_DNA"/>
</dbReference>
<sequence>MPVATAQPDVKLTVGIDFGTSHSGYAVSHVAKPEEVEAFYDWPGQPAPYAKTLTALFYEQQPDGTYKATSWGFQAWLRQREISCSTTSLYVSRFKLLLDECVAGGEVGLMSKERPLDIIRIPPGLTLESVIGDYLRYLKQSVETVIRKQYDGILTLDNVQWCLSVPAMWTDRAKARMRQAAYIAGMIPDIDSHRLTFTLEPEAAAVYCSHNRSQYHFGKGQSFMVVDAGGGTVDLTVHKVTGSGAMEEVTRGHGRSCGATYLDVEFLKFVRGKLGEEYYSEWCSKYPSEMAVLMSSWEKCKRNFSGPEDESMFIAMPPKMYKRLPVGVEDRLTDEQDGYDDCLVVTGPEAVAVFDPVVAKVLGCIEEQMKRLKEEGGDTNRQLKAMLLVGGFSASPYLIKRVREVFGDRSECIINPPQPGAAVVVGAVHYGSNPSVIKARISRFTYGFKGGAVYNPQRPGHKRRESQASWDERAQALRFKGVFNPIIRMGDRVPCDHTVVQTGRKPIYADQTRVSFQLYCCAGSPFFVTEDGVQQLGERVTVTVPTEEERHVDLRFLFGDTEFRMVVTPRDKSCPALETTAKFQSK</sequence>
<dbReference type="PANTHER" id="PTHR14187:SF5">
    <property type="entry name" value="HEAT SHOCK 70 KDA PROTEIN 12A"/>
    <property type="match status" value="1"/>
</dbReference>
<dbReference type="Gene3D" id="3.90.640.10">
    <property type="entry name" value="Actin, Chain A, domain 4"/>
    <property type="match status" value="1"/>
</dbReference>
<keyword evidence="1" id="KW-0547">Nucleotide-binding</keyword>
<gene>
    <name evidence="3" type="ORF">KIPB_003372</name>
    <name evidence="4" type="ORF">KIPB_005481</name>
</gene>
<evidence type="ECO:0000313" key="5">
    <source>
        <dbReference type="Proteomes" id="UP000265618"/>
    </source>
</evidence>
<dbReference type="GO" id="GO:0005524">
    <property type="term" value="F:ATP binding"/>
    <property type="evidence" value="ECO:0007669"/>
    <property type="project" value="UniProtKB-KW"/>
</dbReference>
<evidence type="ECO:0000313" key="3">
    <source>
        <dbReference type="EMBL" id="GIQ82268.1"/>
    </source>
</evidence>
<dbReference type="OrthoDB" id="2963168at2759"/>
<protein>
    <submittedName>
        <fullName evidence="4">Heat shock protein 70 family protein</fullName>
    </submittedName>
</protein>
<dbReference type="SUPFAM" id="SSF53067">
    <property type="entry name" value="Actin-like ATPase domain"/>
    <property type="match status" value="2"/>
</dbReference>
<reference evidence="4 5" key="2">
    <citation type="journal article" date="2018" name="PLoS ONE">
        <title>The draft genome of Kipferlia bialata reveals reductive genome evolution in fornicate parasites.</title>
        <authorList>
            <person name="Tanifuji G."/>
            <person name="Takabayashi S."/>
            <person name="Kume K."/>
            <person name="Takagi M."/>
            <person name="Nakayama T."/>
            <person name="Kamikawa R."/>
            <person name="Inagaki Y."/>
            <person name="Hashimoto T."/>
        </authorList>
    </citation>
    <scope>NUCLEOTIDE SEQUENCE [LARGE SCALE GENOMIC DNA]</scope>
    <source>
        <strain evidence="4">NY0173</strain>
    </source>
</reference>
<dbReference type="Gene3D" id="3.30.420.40">
    <property type="match status" value="2"/>
</dbReference>
<dbReference type="Proteomes" id="UP000265618">
    <property type="component" value="Unassembled WGS sequence"/>
</dbReference>
<dbReference type="PANTHER" id="PTHR14187">
    <property type="entry name" value="ALPHA KINASE/ELONGATION FACTOR 2 KINASE"/>
    <property type="match status" value="1"/>
</dbReference>
<dbReference type="GO" id="GO:0140662">
    <property type="term" value="F:ATP-dependent protein folding chaperone"/>
    <property type="evidence" value="ECO:0007669"/>
    <property type="project" value="InterPro"/>
</dbReference>
<dbReference type="AlphaFoldDB" id="A0A9K3CX24"/>
<keyword evidence="4" id="KW-0346">Stress response</keyword>
<evidence type="ECO:0000256" key="1">
    <source>
        <dbReference type="ARBA" id="ARBA00022741"/>
    </source>
</evidence>
<dbReference type="InterPro" id="IPR013126">
    <property type="entry name" value="Hsp_70_fam"/>
</dbReference>
<reference evidence="4" key="1">
    <citation type="submission" date="2016-10" db="EMBL/GenBank/DDBJ databases">
        <authorList>
            <person name="Tanifuji G."/>
            <person name="Kume K."/>
            <person name="Nakayama T."/>
            <person name="Takabayashi S."/>
            <person name="Hashimoto T."/>
        </authorList>
    </citation>
    <scope>NUCLEOTIDE SEQUENCE</scope>
    <source>
        <strain evidence="4">NY0173</strain>
    </source>
</reference>
<evidence type="ECO:0000313" key="4">
    <source>
        <dbReference type="EMBL" id="GIQ84052.1"/>
    </source>
</evidence>
<comment type="caution">
    <text evidence="4">The sequence shown here is derived from an EMBL/GenBank/DDBJ whole genome shotgun (WGS) entry which is preliminary data.</text>
</comment>
<accession>A0A9K3CX24</accession>